<sequence length="103" mass="11453">MRDADASEYWNLLVSSARRYGARPTLTAATVIVYIGTHSCVQSESPVRQLRNSVWKRRFCFCVSADPIVLSAFFPTAHIVTAVGSNHTVRQPSSSNLFSFPFV</sequence>
<keyword evidence="2" id="KW-1185">Reference proteome</keyword>
<dbReference type="EMBL" id="CARXXK010000004">
    <property type="protein sequence ID" value="CAI6366609.1"/>
    <property type="molecule type" value="Genomic_DNA"/>
</dbReference>
<comment type="caution">
    <text evidence="1">The sequence shown here is derived from an EMBL/GenBank/DDBJ whole genome shotgun (WGS) entry which is preliminary data.</text>
</comment>
<evidence type="ECO:0000313" key="1">
    <source>
        <dbReference type="EMBL" id="CAI6366609.1"/>
    </source>
</evidence>
<reference evidence="1 2" key="1">
    <citation type="submission" date="2023-01" db="EMBL/GenBank/DDBJ databases">
        <authorList>
            <person name="Whitehead M."/>
        </authorList>
    </citation>
    <scope>NUCLEOTIDE SEQUENCE [LARGE SCALE GENOMIC DNA]</scope>
</reference>
<dbReference type="Proteomes" id="UP001160148">
    <property type="component" value="Unassembled WGS sequence"/>
</dbReference>
<protein>
    <submittedName>
        <fullName evidence="1">Uncharacterized protein</fullName>
    </submittedName>
</protein>
<organism evidence="1 2">
    <name type="scientific">Macrosiphum euphorbiae</name>
    <name type="common">potato aphid</name>
    <dbReference type="NCBI Taxonomy" id="13131"/>
    <lineage>
        <taxon>Eukaryota</taxon>
        <taxon>Metazoa</taxon>
        <taxon>Ecdysozoa</taxon>
        <taxon>Arthropoda</taxon>
        <taxon>Hexapoda</taxon>
        <taxon>Insecta</taxon>
        <taxon>Pterygota</taxon>
        <taxon>Neoptera</taxon>
        <taxon>Paraneoptera</taxon>
        <taxon>Hemiptera</taxon>
        <taxon>Sternorrhyncha</taxon>
        <taxon>Aphidomorpha</taxon>
        <taxon>Aphidoidea</taxon>
        <taxon>Aphididae</taxon>
        <taxon>Macrosiphini</taxon>
        <taxon>Macrosiphum</taxon>
    </lineage>
</organism>
<evidence type="ECO:0000313" key="2">
    <source>
        <dbReference type="Proteomes" id="UP001160148"/>
    </source>
</evidence>
<name>A0AAV0XFY4_9HEMI</name>
<gene>
    <name evidence="1" type="ORF">MEUPH1_LOCUS21176</name>
</gene>
<dbReference type="AlphaFoldDB" id="A0AAV0XFY4"/>
<accession>A0AAV0XFY4</accession>
<proteinExistence type="predicted"/>